<keyword evidence="2" id="KW-0472">Membrane</keyword>
<evidence type="ECO:0000313" key="3">
    <source>
        <dbReference type="EMBL" id="KAF9955001.1"/>
    </source>
</evidence>
<feature type="region of interest" description="Disordered" evidence="1">
    <location>
        <begin position="240"/>
        <end position="266"/>
    </location>
</feature>
<protein>
    <submittedName>
        <fullName evidence="3">Uncharacterized protein</fullName>
    </submittedName>
</protein>
<name>A0A9P6LZS4_MORAP</name>
<feature type="compositionally biased region" description="Basic and acidic residues" evidence="1">
    <location>
        <begin position="240"/>
        <end position="254"/>
    </location>
</feature>
<organism evidence="3 4">
    <name type="scientific">Mortierella alpina</name>
    <name type="common">Oleaginous fungus</name>
    <name type="synonym">Mortierella renispora</name>
    <dbReference type="NCBI Taxonomy" id="64518"/>
    <lineage>
        <taxon>Eukaryota</taxon>
        <taxon>Fungi</taxon>
        <taxon>Fungi incertae sedis</taxon>
        <taxon>Mucoromycota</taxon>
        <taxon>Mortierellomycotina</taxon>
        <taxon>Mortierellomycetes</taxon>
        <taxon>Mortierellales</taxon>
        <taxon>Mortierellaceae</taxon>
        <taxon>Mortierella</taxon>
    </lineage>
</organism>
<dbReference type="AlphaFoldDB" id="A0A9P6LZS4"/>
<evidence type="ECO:0000256" key="1">
    <source>
        <dbReference type="SAM" id="MobiDB-lite"/>
    </source>
</evidence>
<gene>
    <name evidence="3" type="ORF">BGZ70_010389</name>
</gene>
<evidence type="ECO:0000256" key="2">
    <source>
        <dbReference type="SAM" id="Phobius"/>
    </source>
</evidence>
<dbReference type="OrthoDB" id="2387820at2759"/>
<keyword evidence="2" id="KW-0812">Transmembrane</keyword>
<keyword evidence="4" id="KW-1185">Reference proteome</keyword>
<keyword evidence="2" id="KW-1133">Transmembrane helix</keyword>
<feature type="transmembrane region" description="Helical" evidence="2">
    <location>
        <begin position="163"/>
        <end position="184"/>
    </location>
</feature>
<reference evidence="3" key="1">
    <citation type="journal article" date="2020" name="Fungal Divers.">
        <title>Resolving the Mortierellaceae phylogeny through synthesis of multi-gene phylogenetics and phylogenomics.</title>
        <authorList>
            <person name="Vandepol N."/>
            <person name="Liber J."/>
            <person name="Desiro A."/>
            <person name="Na H."/>
            <person name="Kennedy M."/>
            <person name="Barry K."/>
            <person name="Grigoriev I.V."/>
            <person name="Miller A.N."/>
            <person name="O'Donnell K."/>
            <person name="Stajich J.E."/>
            <person name="Bonito G."/>
        </authorList>
    </citation>
    <scope>NUCLEOTIDE SEQUENCE</scope>
    <source>
        <strain evidence="3">CK1249</strain>
    </source>
</reference>
<evidence type="ECO:0000313" key="4">
    <source>
        <dbReference type="Proteomes" id="UP000738359"/>
    </source>
</evidence>
<accession>A0A9P6LZS4</accession>
<feature type="non-terminal residue" evidence="3">
    <location>
        <position position="1"/>
    </location>
</feature>
<dbReference type="Proteomes" id="UP000738359">
    <property type="component" value="Unassembled WGS sequence"/>
</dbReference>
<comment type="caution">
    <text evidence="3">The sequence shown here is derived from an EMBL/GenBank/DDBJ whole genome shotgun (WGS) entry which is preliminary data.</text>
</comment>
<sequence>NLTDYDRITRAIFDNVQQLPLLATMSAFTKNGTFLLNSSPSSNSTLVALSKTGANVHFLRCHSAPSSVQTATAGLLCSYNVDLKDRPPVAANESLNENVVVVGHLPMSLTSDLPTFSVSSLLEATRSGSQYFASLGPNFVMDWKQQQLYVLFDTADVTDGQEFSTVLFITMWVVMVLCACVWLYSAKCLKAVYTGSLYKMVYTELEPHMGNSAPMLMSCTHNPLAFVGVPIRSEDEVVKESSRKDVASSVEKAHLPPAKPHRFWKS</sequence>
<dbReference type="EMBL" id="JAAAHY010000934">
    <property type="protein sequence ID" value="KAF9955001.1"/>
    <property type="molecule type" value="Genomic_DNA"/>
</dbReference>
<proteinExistence type="predicted"/>